<dbReference type="SUPFAM" id="SSF53335">
    <property type="entry name" value="S-adenosyl-L-methionine-dependent methyltransferases"/>
    <property type="match status" value="1"/>
</dbReference>
<dbReference type="RefSeq" id="WP_338737038.1">
    <property type="nucleotide sequence ID" value="NZ_CP146612.1"/>
</dbReference>
<proteinExistence type="predicted"/>
<dbReference type="NCBIfam" id="TIGR02081">
    <property type="entry name" value="metW"/>
    <property type="match status" value="1"/>
</dbReference>
<evidence type="ECO:0000313" key="2">
    <source>
        <dbReference type="Proteomes" id="UP001375370"/>
    </source>
</evidence>
<reference evidence="1 2" key="1">
    <citation type="submission" date="2024-03" db="EMBL/GenBank/DDBJ databases">
        <title>A Dehalogenimonas Isolated from Estuarine Sediments Dihaloeliminates Chlorinated Alkanes.</title>
        <authorList>
            <person name="Yang Y."/>
            <person name="Wang H."/>
        </authorList>
    </citation>
    <scope>NUCLEOTIDE SEQUENCE [LARGE SCALE GENOMIC DNA]</scope>
    <source>
        <strain evidence="1 2">W</strain>
    </source>
</reference>
<evidence type="ECO:0000313" key="1">
    <source>
        <dbReference type="EMBL" id="WWX24911.1"/>
    </source>
</evidence>
<accession>A0ABZ2J1W3</accession>
<name>A0ABZ2J1W3_9CHLR</name>
<dbReference type="Pfam" id="PF07021">
    <property type="entry name" value="MetW"/>
    <property type="match status" value="1"/>
</dbReference>
<protein>
    <submittedName>
        <fullName evidence="1">Methionine biosynthesis protein MetW</fullName>
    </submittedName>
</protein>
<dbReference type="CDD" id="cd02440">
    <property type="entry name" value="AdoMet_MTases"/>
    <property type="match status" value="1"/>
</dbReference>
<gene>
    <name evidence="1" type="primary">metW</name>
    <name evidence="1" type="ORF">V8247_06525</name>
</gene>
<sequence length="201" mass="22475">MTTVSKDHRIIAGLIKPGSSVLDLGCGDGDLLAYLNEQKQVRARGVEISEQAIYRCVARSLSVSHQDIDNGLTEYGNDSFDYVILNQCLQQVKNPQEVIAEALRVGKQAIVGVPNFAYISARWRLGVIGKVPVTKALPYQWYDTPNLHFLSLSDFSAFCHENDYRVEQKYFLNGNARVRLLPNILAQTGIYLITNTNRGNI</sequence>
<keyword evidence="2" id="KW-1185">Reference proteome</keyword>
<dbReference type="InterPro" id="IPR010743">
    <property type="entry name" value="Methionine_synth_MetW"/>
</dbReference>
<dbReference type="EMBL" id="CP146612">
    <property type="protein sequence ID" value="WWX24911.1"/>
    <property type="molecule type" value="Genomic_DNA"/>
</dbReference>
<dbReference type="Gene3D" id="3.40.50.150">
    <property type="entry name" value="Vaccinia Virus protein VP39"/>
    <property type="match status" value="1"/>
</dbReference>
<dbReference type="Proteomes" id="UP001375370">
    <property type="component" value="Chromosome"/>
</dbReference>
<dbReference type="InterPro" id="IPR029063">
    <property type="entry name" value="SAM-dependent_MTases_sf"/>
</dbReference>
<organism evidence="1 2">
    <name type="scientific">Candidatus Dehalogenimonas loeffleri</name>
    <dbReference type="NCBI Taxonomy" id="3127115"/>
    <lineage>
        <taxon>Bacteria</taxon>
        <taxon>Bacillati</taxon>
        <taxon>Chloroflexota</taxon>
        <taxon>Dehalococcoidia</taxon>
        <taxon>Dehalococcoidales</taxon>
        <taxon>Dehalococcoidaceae</taxon>
        <taxon>Dehalogenimonas</taxon>
    </lineage>
</organism>